<sequence>MFRGDDLVGRRFGASMAAAAIALIGLSACAPEPAADGGARGDGSSSASASASAEADADASGSDESATAGEDAGADDEAGSDASSVGEGDRKANGAASGSSEGGWPQQGDPQDTSKSTTLPASFPVADFVVPDGARIDDAGERSASEWYLVLTAEDRAAADALWQSIVSASGFAESERSETGDGGVAATLAHGTLSVTALQIPQKNGSVLLSFDITAVGG</sequence>
<feature type="region of interest" description="Disordered" evidence="1">
    <location>
        <begin position="31"/>
        <end position="119"/>
    </location>
</feature>
<evidence type="ECO:0000256" key="1">
    <source>
        <dbReference type="SAM" id="MobiDB-lite"/>
    </source>
</evidence>
<feature type="compositionally biased region" description="Low complexity" evidence="1">
    <location>
        <begin position="93"/>
        <end position="103"/>
    </location>
</feature>
<reference evidence="4" key="1">
    <citation type="journal article" date="2019" name="Int. J. Syst. Evol. Microbiol.">
        <title>The Global Catalogue of Microorganisms (GCM) 10K type strain sequencing project: providing services to taxonomists for standard genome sequencing and annotation.</title>
        <authorList>
            <consortium name="The Broad Institute Genomics Platform"/>
            <consortium name="The Broad Institute Genome Sequencing Center for Infectious Disease"/>
            <person name="Wu L."/>
            <person name="Ma J."/>
        </authorList>
    </citation>
    <scope>NUCLEOTIDE SEQUENCE [LARGE SCALE GENOMIC DNA]</scope>
    <source>
        <strain evidence="4">JCM 14919</strain>
    </source>
</reference>
<dbReference type="Proteomes" id="UP001501084">
    <property type="component" value="Unassembled WGS sequence"/>
</dbReference>
<gene>
    <name evidence="3" type="ORF">GCM10009786_15090</name>
</gene>
<protein>
    <submittedName>
        <fullName evidence="3">Uncharacterized protein</fullName>
    </submittedName>
</protein>
<name>A0ABP5MWQ7_9MICO</name>
<evidence type="ECO:0000313" key="3">
    <source>
        <dbReference type="EMBL" id="GAA2187967.1"/>
    </source>
</evidence>
<proteinExistence type="predicted"/>
<keyword evidence="4" id="KW-1185">Reference proteome</keyword>
<keyword evidence="2" id="KW-0732">Signal</keyword>
<comment type="caution">
    <text evidence="3">The sequence shown here is derived from an EMBL/GenBank/DDBJ whole genome shotgun (WGS) entry which is preliminary data.</text>
</comment>
<dbReference type="PROSITE" id="PS51257">
    <property type="entry name" value="PROKAR_LIPOPROTEIN"/>
    <property type="match status" value="1"/>
</dbReference>
<feature type="chain" id="PRO_5046728941" evidence="2">
    <location>
        <begin position="31"/>
        <end position="219"/>
    </location>
</feature>
<accession>A0ABP5MWQ7</accession>
<feature type="compositionally biased region" description="Low complexity" evidence="1">
    <location>
        <begin position="31"/>
        <end position="71"/>
    </location>
</feature>
<organism evidence="3 4">
    <name type="scientific">Leucobacter alluvii</name>
    <dbReference type="NCBI Taxonomy" id="340321"/>
    <lineage>
        <taxon>Bacteria</taxon>
        <taxon>Bacillati</taxon>
        <taxon>Actinomycetota</taxon>
        <taxon>Actinomycetes</taxon>
        <taxon>Micrococcales</taxon>
        <taxon>Microbacteriaceae</taxon>
        <taxon>Leucobacter</taxon>
    </lineage>
</organism>
<feature type="compositionally biased region" description="Polar residues" evidence="1">
    <location>
        <begin position="108"/>
        <end position="119"/>
    </location>
</feature>
<evidence type="ECO:0000313" key="4">
    <source>
        <dbReference type="Proteomes" id="UP001501084"/>
    </source>
</evidence>
<dbReference type="EMBL" id="BAAAOP010000005">
    <property type="protein sequence ID" value="GAA2187967.1"/>
    <property type="molecule type" value="Genomic_DNA"/>
</dbReference>
<evidence type="ECO:0000256" key="2">
    <source>
        <dbReference type="SAM" id="SignalP"/>
    </source>
</evidence>
<dbReference type="RefSeq" id="WP_346057900.1">
    <property type="nucleotide sequence ID" value="NZ_BAAAOP010000005.1"/>
</dbReference>
<feature type="signal peptide" evidence="2">
    <location>
        <begin position="1"/>
        <end position="30"/>
    </location>
</feature>